<organism evidence="1">
    <name type="scientific">Marinobacter nauticus</name>
    <name type="common">Marinobacter hydrocarbonoclasticus</name>
    <name type="synonym">Marinobacter aquaeolei</name>
    <dbReference type="NCBI Taxonomy" id="2743"/>
    <lineage>
        <taxon>Bacteria</taxon>
        <taxon>Pseudomonadati</taxon>
        <taxon>Pseudomonadota</taxon>
        <taxon>Gammaproteobacteria</taxon>
        <taxon>Pseudomonadales</taxon>
        <taxon>Marinobacteraceae</taxon>
        <taxon>Marinobacter</taxon>
    </lineage>
</organism>
<name>A0A455W4A4_MARNT</name>
<gene>
    <name evidence="1" type="ORF">YBY_16680</name>
</gene>
<accession>A0A455W4A4</accession>
<dbReference type="EMBL" id="AP019537">
    <property type="protein sequence ID" value="BBJ03820.1"/>
    <property type="molecule type" value="Genomic_DNA"/>
</dbReference>
<evidence type="ECO:0000313" key="1">
    <source>
        <dbReference type="EMBL" id="BBJ03820.1"/>
    </source>
</evidence>
<reference evidence="1" key="1">
    <citation type="submission" date="2019-03" db="EMBL/GenBank/DDBJ databases">
        <title>Whole genome analysis of nitrate-reducing bacteria Marinobacter hydrocarbonoclasticus YB03.</title>
        <authorList>
            <person name="Azam A.H."/>
            <person name="Yuk S.R."/>
            <person name="Kamarisima K."/>
            <person name="Miyanaga K."/>
            <person name="Tanji Y."/>
        </authorList>
    </citation>
    <scope>NUCLEOTIDE SEQUENCE</scope>
    <source>
        <strain evidence="1">YB03</strain>
    </source>
</reference>
<protein>
    <submittedName>
        <fullName evidence="1">Uncharacterized protein</fullName>
    </submittedName>
</protein>
<sequence length="881" mass="98031">MSRGEIISNLGEGQYLVAQKLASAKIQAELDRLNKRIAELATLVPQKRLELIQAEQAADSVAHEIDGLIPGLAAGDEAARTQIAAKQAELARLQPSIQLLRISVADLVAENLSILKRRRDLEETPSEKLLEAWCADYSLDIEGEVGLIDINDEGGTIPVVQPGFDGEEGYQADRDGELFPNIAQSGPQIFFNAAILPGVQKWMPRYRVGTILSIAVDGCSVALDPAVSSAQDLSINKQEILNDVPVKYMNCNEVAFEEGDRVVVRFTRVGPLVIGFESNPRACSAKLICTPILSTGVMRGTYYGIAFEEEDGTPINPPLGEVNNVFSAWVFNRPPDNYIRGIAQNYGLRNWIGSNPADVVSWHGPASRIASLQWELEAEIIWTYDWSLRPPMDSKVFHKGELILDIQGAAIAAGLTTIDGAAIVYKDKQRFLRVCTSNTTQAAFNQWTSSDALYRCRIIDFPWQGKTVNPDDGVLLSSYDSTYLMPPSQGMYFSGSGNKAVMCFARHVYSVLVLRWSEGGGFTEEPIWQTGEDQDDGTAVNIAGVAGSDRYTGEEKSGTRAEYERIIGYEFIGENERAIRLFYGEATENEASENRVGHSIEYLGVDEGGRPRYRWHRQTERQTLDRQAARQPNRIYFGEQLLCEEEAPSYWNEQLDTLRSRATYPPEPNFNGSGSTISGAGWRESVEYSLPLRSMLIDARIGVCAVPARKVTITSQTVGAGEQRILSTQILQEESYRLYRKGVMLSEILSEPVLTTTESISQVKYDSDLWLTETRVGESTNYENRSPFFWRQNYGNIRNDTGFLHANGPNSPLSQNIRIRQASFAESGGNLAAGIEWLRRIGETEYEEAIMVYFDGVPNPVQTIMERDPEDGFMFANFGLY</sequence>
<dbReference type="AlphaFoldDB" id="A0A455W4A4"/>
<proteinExistence type="predicted"/>